<dbReference type="GO" id="GO:1904294">
    <property type="term" value="P:positive regulation of ERAD pathway"/>
    <property type="evidence" value="ECO:0007669"/>
    <property type="project" value="InterPro"/>
</dbReference>
<dbReference type="PROSITE" id="PS00518">
    <property type="entry name" value="ZF_RING_1"/>
    <property type="match status" value="1"/>
</dbReference>
<sequence length="167" mass="18578">MPTARVYRRRASLLSTIEYANAACRTMIPAPVWLAYFKRELPSLFASFVTGLYVIFKLRGVVQRGFDFINAASMWLTASKRAGDIATSEDLMEAGDVCAICREPCVDATKLRCSHIFCEDCIGEWFDRQPSRGASREKTCPVCRAVVHSGTLKSFGDGSTQLSPLFF</sequence>
<accession>A4S9U0</accession>
<feature type="domain" description="RING-type" evidence="10">
    <location>
        <begin position="98"/>
        <end position="144"/>
    </location>
</feature>
<name>A4S9U0_OSTLU</name>
<dbReference type="PROSITE" id="PS50089">
    <property type="entry name" value="ZF_RING_2"/>
    <property type="match status" value="1"/>
</dbReference>
<evidence type="ECO:0000256" key="9">
    <source>
        <dbReference type="PROSITE-ProRule" id="PRU00175"/>
    </source>
</evidence>
<protein>
    <recommendedName>
        <fullName evidence="10">RING-type domain-containing protein</fullName>
    </recommendedName>
</protein>
<dbReference type="GO" id="GO:0008270">
    <property type="term" value="F:zinc ion binding"/>
    <property type="evidence" value="ECO:0007669"/>
    <property type="project" value="UniProtKB-KW"/>
</dbReference>
<dbReference type="GO" id="GO:0016020">
    <property type="term" value="C:membrane"/>
    <property type="evidence" value="ECO:0007669"/>
    <property type="project" value="UniProtKB-SubCell"/>
</dbReference>
<evidence type="ECO:0000256" key="4">
    <source>
        <dbReference type="ARBA" id="ARBA00022771"/>
    </source>
</evidence>
<evidence type="ECO:0000256" key="8">
    <source>
        <dbReference type="ARBA" id="ARBA00023136"/>
    </source>
</evidence>
<evidence type="ECO:0000256" key="3">
    <source>
        <dbReference type="ARBA" id="ARBA00022723"/>
    </source>
</evidence>
<evidence type="ECO:0000256" key="1">
    <source>
        <dbReference type="ARBA" id="ARBA00004141"/>
    </source>
</evidence>
<dbReference type="Gramene" id="ABP00442">
    <property type="protein sequence ID" value="ABP00442"/>
    <property type="gene ID" value="OSTLU_41951"/>
</dbReference>
<reference evidence="11 12" key="1">
    <citation type="journal article" date="2007" name="Proc. Natl. Acad. Sci. U.S.A.">
        <title>The tiny eukaryote Ostreococcus provides genomic insights into the paradox of plankton speciation.</title>
        <authorList>
            <person name="Palenik B."/>
            <person name="Grimwood J."/>
            <person name="Aerts A."/>
            <person name="Rouze P."/>
            <person name="Salamov A."/>
            <person name="Putnam N."/>
            <person name="Dupont C."/>
            <person name="Jorgensen R."/>
            <person name="Derelle E."/>
            <person name="Rombauts S."/>
            <person name="Zhou K."/>
            <person name="Otillar R."/>
            <person name="Merchant S.S."/>
            <person name="Podell S."/>
            <person name="Gaasterland T."/>
            <person name="Napoli C."/>
            <person name="Gendler K."/>
            <person name="Manuell A."/>
            <person name="Tai V."/>
            <person name="Vallon O."/>
            <person name="Piganeau G."/>
            <person name="Jancek S."/>
            <person name="Heijde M."/>
            <person name="Jabbari K."/>
            <person name="Bowler C."/>
            <person name="Lohr M."/>
            <person name="Robbens S."/>
            <person name="Werner G."/>
            <person name="Dubchak I."/>
            <person name="Pazour G.J."/>
            <person name="Ren Q."/>
            <person name="Paulsen I."/>
            <person name="Delwiche C."/>
            <person name="Schmutz J."/>
            <person name="Rokhsar D."/>
            <person name="Van de Peer Y."/>
            <person name="Moreau H."/>
            <person name="Grigoriev I.V."/>
        </authorList>
    </citation>
    <scope>NUCLEOTIDE SEQUENCE [LARGE SCALE GENOMIC DNA]</scope>
    <source>
        <strain evidence="11 12">CCE9901</strain>
    </source>
</reference>
<dbReference type="OMA" id="SSEDASX"/>
<proteinExistence type="predicted"/>
<dbReference type="InterPro" id="IPR013083">
    <property type="entry name" value="Znf_RING/FYVE/PHD"/>
</dbReference>
<evidence type="ECO:0000259" key="10">
    <source>
        <dbReference type="PROSITE" id="PS50089"/>
    </source>
</evidence>
<keyword evidence="5" id="KW-0833">Ubl conjugation pathway</keyword>
<dbReference type="GO" id="GO:0061630">
    <property type="term" value="F:ubiquitin protein ligase activity"/>
    <property type="evidence" value="ECO:0007669"/>
    <property type="project" value="InterPro"/>
</dbReference>
<comment type="subcellular location">
    <subcellularLocation>
        <location evidence="1">Membrane</location>
        <topology evidence="1">Multi-pass membrane protein</topology>
    </subcellularLocation>
</comment>
<evidence type="ECO:0000256" key="6">
    <source>
        <dbReference type="ARBA" id="ARBA00022833"/>
    </source>
</evidence>
<keyword evidence="12" id="KW-1185">Reference proteome</keyword>
<dbReference type="RefSeq" id="XP_001422125.1">
    <property type="nucleotide sequence ID" value="XM_001422088.1"/>
</dbReference>
<dbReference type="InterPro" id="IPR001841">
    <property type="entry name" value="Znf_RING"/>
</dbReference>
<dbReference type="EMBL" id="CP000597">
    <property type="protein sequence ID" value="ABP00442.1"/>
    <property type="molecule type" value="Genomic_DNA"/>
</dbReference>
<keyword evidence="4 9" id="KW-0863">Zinc-finger</keyword>
<gene>
    <name evidence="11" type="ORF">OSTLU_41951</name>
</gene>
<organism evidence="11 12">
    <name type="scientific">Ostreococcus lucimarinus (strain CCE9901)</name>
    <dbReference type="NCBI Taxonomy" id="436017"/>
    <lineage>
        <taxon>Eukaryota</taxon>
        <taxon>Viridiplantae</taxon>
        <taxon>Chlorophyta</taxon>
        <taxon>Mamiellophyceae</taxon>
        <taxon>Mamiellales</taxon>
        <taxon>Bathycoccaceae</taxon>
        <taxon>Ostreococcus</taxon>
    </lineage>
</organism>
<keyword evidence="8" id="KW-0472">Membrane</keyword>
<keyword evidence="2" id="KW-0812">Transmembrane</keyword>
<keyword evidence="7" id="KW-1133">Transmembrane helix</keyword>
<dbReference type="KEGG" id="olu:OSTLU_41951"/>
<dbReference type="Pfam" id="PF13639">
    <property type="entry name" value="zf-RING_2"/>
    <property type="match status" value="1"/>
</dbReference>
<keyword evidence="3" id="KW-0479">Metal-binding</keyword>
<keyword evidence="6" id="KW-0862">Zinc</keyword>
<evidence type="ECO:0000256" key="2">
    <source>
        <dbReference type="ARBA" id="ARBA00022692"/>
    </source>
</evidence>
<dbReference type="HOGENOM" id="CLU_1726581_0_0_1"/>
<dbReference type="SUPFAM" id="SSF57850">
    <property type="entry name" value="RING/U-box"/>
    <property type="match status" value="1"/>
</dbReference>
<dbReference type="PANTHER" id="PTHR15860:SF0">
    <property type="entry name" value="LP20373P"/>
    <property type="match status" value="1"/>
</dbReference>
<dbReference type="Proteomes" id="UP000001568">
    <property type="component" value="Chromosome 17"/>
</dbReference>
<dbReference type="InterPro" id="IPR044235">
    <property type="entry name" value="RNFT1/2"/>
</dbReference>
<evidence type="ECO:0000256" key="7">
    <source>
        <dbReference type="ARBA" id="ARBA00022989"/>
    </source>
</evidence>
<dbReference type="GeneID" id="5006183"/>
<evidence type="ECO:0000313" key="12">
    <source>
        <dbReference type="Proteomes" id="UP000001568"/>
    </source>
</evidence>
<evidence type="ECO:0000313" key="11">
    <source>
        <dbReference type="EMBL" id="ABP00442.1"/>
    </source>
</evidence>
<dbReference type="PANTHER" id="PTHR15860">
    <property type="entry name" value="UNCHARACTERIZED RING FINGER-CONTAINING PROTEIN"/>
    <property type="match status" value="1"/>
</dbReference>
<dbReference type="OrthoDB" id="9049620at2759"/>
<dbReference type="eggNOG" id="KOG4638">
    <property type="taxonomic scope" value="Eukaryota"/>
</dbReference>
<dbReference type="Gene3D" id="3.30.40.10">
    <property type="entry name" value="Zinc/RING finger domain, C3HC4 (zinc finger)"/>
    <property type="match status" value="1"/>
</dbReference>
<dbReference type="InterPro" id="IPR017907">
    <property type="entry name" value="Znf_RING_CS"/>
</dbReference>
<evidence type="ECO:0000256" key="5">
    <source>
        <dbReference type="ARBA" id="ARBA00022786"/>
    </source>
</evidence>
<dbReference type="AlphaFoldDB" id="A4S9U0"/>
<dbReference type="SMART" id="SM00184">
    <property type="entry name" value="RING"/>
    <property type="match status" value="1"/>
</dbReference>